<accession>A0A1W2EHM9</accession>
<gene>
    <name evidence="9" type="primary">trmB</name>
    <name evidence="10" type="ORF">SAMN04488500_12446</name>
</gene>
<evidence type="ECO:0000256" key="2">
    <source>
        <dbReference type="ARBA" id="ARBA00003015"/>
    </source>
</evidence>
<dbReference type="AlphaFoldDB" id="A0A1W2EHM9"/>
<feature type="binding site" evidence="9">
    <location>
        <position position="70"/>
    </location>
    <ligand>
        <name>S-adenosyl-L-methionine</name>
        <dbReference type="ChEBI" id="CHEBI:59789"/>
    </ligand>
</feature>
<dbReference type="EC" id="2.1.1.33" evidence="9"/>
<dbReference type="PANTHER" id="PTHR23417">
    <property type="entry name" value="3-DEOXY-D-MANNO-OCTULOSONIC-ACID TRANSFERASE/TRNA GUANINE-N 7 - -METHYLTRANSFERASE"/>
    <property type="match status" value="1"/>
</dbReference>
<feature type="binding site" evidence="9">
    <location>
        <position position="44"/>
    </location>
    <ligand>
        <name>S-adenosyl-L-methionine</name>
        <dbReference type="ChEBI" id="CHEBI:59789"/>
    </ligand>
</feature>
<keyword evidence="3 9" id="KW-0489">Methyltransferase</keyword>
<evidence type="ECO:0000256" key="1">
    <source>
        <dbReference type="ARBA" id="ARBA00000142"/>
    </source>
</evidence>
<protein>
    <recommendedName>
        <fullName evidence="9">tRNA (guanine-N(7)-)-methyltransferase</fullName>
        <ecNumber evidence="9">2.1.1.33</ecNumber>
    </recommendedName>
    <alternativeName>
        <fullName evidence="9">tRNA (guanine(46)-N(7))-methyltransferase</fullName>
    </alternativeName>
    <alternativeName>
        <fullName evidence="9">tRNA(m7G46)-methyltransferase</fullName>
    </alternativeName>
</protein>
<feature type="binding site" evidence="9">
    <location>
        <position position="119"/>
    </location>
    <ligand>
        <name>S-adenosyl-L-methionine</name>
        <dbReference type="ChEBI" id="CHEBI:59789"/>
    </ligand>
</feature>
<evidence type="ECO:0000313" key="10">
    <source>
        <dbReference type="EMBL" id="SMD09125.1"/>
    </source>
</evidence>
<keyword evidence="5 9" id="KW-0949">S-adenosyl-L-methionine</keyword>
<evidence type="ECO:0000256" key="5">
    <source>
        <dbReference type="ARBA" id="ARBA00022691"/>
    </source>
</evidence>
<dbReference type="SUPFAM" id="SSF53335">
    <property type="entry name" value="S-adenosyl-L-methionine-dependent methyltransferases"/>
    <property type="match status" value="1"/>
</dbReference>
<evidence type="ECO:0000256" key="6">
    <source>
        <dbReference type="ARBA" id="ARBA00022694"/>
    </source>
</evidence>
<comment type="function">
    <text evidence="2 9">Catalyzes the formation of N(7)-methylguanine at position 46 (m7G46) in tRNA.</text>
</comment>
<evidence type="ECO:0000256" key="8">
    <source>
        <dbReference type="ARBA" id="ARBA00060767"/>
    </source>
</evidence>
<feature type="binding site" evidence="9">
    <location>
        <begin position="192"/>
        <end position="195"/>
    </location>
    <ligand>
        <name>substrate</name>
    </ligand>
</feature>
<dbReference type="RefSeq" id="WP_084577871.1">
    <property type="nucleotide sequence ID" value="NZ_CP155572.1"/>
</dbReference>
<dbReference type="GO" id="GO:0043527">
    <property type="term" value="C:tRNA methyltransferase complex"/>
    <property type="evidence" value="ECO:0007669"/>
    <property type="project" value="TreeGrafter"/>
</dbReference>
<evidence type="ECO:0000313" key="11">
    <source>
        <dbReference type="Proteomes" id="UP000192738"/>
    </source>
</evidence>
<proteinExistence type="inferred from homology"/>
<name>A0A1W2EHM9_9FIRM</name>
<dbReference type="UniPathway" id="UPA00989"/>
<dbReference type="GO" id="GO:0008176">
    <property type="term" value="F:tRNA (guanine(46)-N7)-methyltransferase activity"/>
    <property type="evidence" value="ECO:0007669"/>
    <property type="project" value="UniProtKB-UniRule"/>
</dbReference>
<dbReference type="InterPro" id="IPR055361">
    <property type="entry name" value="tRNA_methyltr_TrmB_bact"/>
</dbReference>
<dbReference type="Gene3D" id="3.40.50.150">
    <property type="entry name" value="Vaccinia Virus protein VP39"/>
    <property type="match status" value="1"/>
</dbReference>
<organism evidence="10 11">
    <name type="scientific">Sporomusa malonica</name>
    <dbReference type="NCBI Taxonomy" id="112901"/>
    <lineage>
        <taxon>Bacteria</taxon>
        <taxon>Bacillati</taxon>
        <taxon>Bacillota</taxon>
        <taxon>Negativicutes</taxon>
        <taxon>Selenomonadales</taxon>
        <taxon>Sporomusaceae</taxon>
        <taxon>Sporomusa</taxon>
    </lineage>
</organism>
<dbReference type="NCBIfam" id="NF001080">
    <property type="entry name" value="PRK00121.2-2"/>
    <property type="match status" value="1"/>
</dbReference>
<comment type="caution">
    <text evidence="9">Lacks conserved residue(s) required for the propagation of feature annotation.</text>
</comment>
<dbReference type="NCBIfam" id="TIGR00091">
    <property type="entry name" value="tRNA (guanosine(46)-N7)-methyltransferase TrmB"/>
    <property type="match status" value="1"/>
</dbReference>
<dbReference type="Pfam" id="PF02390">
    <property type="entry name" value="Methyltransf_4"/>
    <property type="match status" value="1"/>
</dbReference>
<keyword evidence="11" id="KW-1185">Reference proteome</keyword>
<feature type="binding site" evidence="9">
    <location>
        <position position="97"/>
    </location>
    <ligand>
        <name>S-adenosyl-L-methionine</name>
        <dbReference type="ChEBI" id="CHEBI:59789"/>
    </ligand>
</feature>
<evidence type="ECO:0000256" key="7">
    <source>
        <dbReference type="ARBA" id="ARBA00060552"/>
    </source>
</evidence>
<dbReference type="PANTHER" id="PTHR23417:SF14">
    <property type="entry name" value="PENTACOTRIPEPTIDE-REPEAT REGION OF PRORP DOMAIN-CONTAINING PROTEIN"/>
    <property type="match status" value="1"/>
</dbReference>
<comment type="catalytic activity">
    <reaction evidence="1 9">
        <text>guanosine(46) in tRNA + S-adenosyl-L-methionine = N(7)-methylguanosine(46) in tRNA + S-adenosyl-L-homocysteine</text>
        <dbReference type="Rhea" id="RHEA:42708"/>
        <dbReference type="Rhea" id="RHEA-COMP:10188"/>
        <dbReference type="Rhea" id="RHEA-COMP:10189"/>
        <dbReference type="ChEBI" id="CHEBI:57856"/>
        <dbReference type="ChEBI" id="CHEBI:59789"/>
        <dbReference type="ChEBI" id="CHEBI:74269"/>
        <dbReference type="ChEBI" id="CHEBI:74480"/>
        <dbReference type="EC" id="2.1.1.33"/>
    </reaction>
</comment>
<comment type="pathway">
    <text evidence="7 9">tRNA modification; N(7)-methylguanine-tRNA biosynthesis.</text>
</comment>
<dbReference type="CDD" id="cd02440">
    <property type="entry name" value="AdoMet_MTases"/>
    <property type="match status" value="1"/>
</dbReference>
<dbReference type="PROSITE" id="PS51625">
    <property type="entry name" value="SAM_MT_TRMB"/>
    <property type="match status" value="1"/>
</dbReference>
<dbReference type="InterPro" id="IPR029063">
    <property type="entry name" value="SAM-dependent_MTases_sf"/>
</dbReference>
<dbReference type="OrthoDB" id="9802090at2"/>
<keyword evidence="6 9" id="KW-0819">tRNA processing</keyword>
<sequence>MRLRKKPWIAEALTGFTNIVQNPGEELKGKWADLFGNQLPLYVELGTGRGKFIAGMGEQYQDKANFIGIEAQKDVLYDAAVRARENELTNVRLLVFNVNELLTIFAPGEIDRLYINFCDPWPKNRHAKRRLTHARFLEKYQTVLKAGGQLCFKTDNRPLFEFSLEQFSQFGLAIDNITYDLHNNGFAGNVMTEYESRFSALGQPIHRCEVTFQNS</sequence>
<dbReference type="Proteomes" id="UP000192738">
    <property type="component" value="Unassembled WGS sequence"/>
</dbReference>
<evidence type="ECO:0000256" key="9">
    <source>
        <dbReference type="HAMAP-Rule" id="MF_01057"/>
    </source>
</evidence>
<feature type="binding site" evidence="9">
    <location>
        <position position="123"/>
    </location>
    <ligand>
        <name>substrate</name>
    </ligand>
</feature>
<dbReference type="EMBL" id="FWXI01000024">
    <property type="protein sequence ID" value="SMD09125.1"/>
    <property type="molecule type" value="Genomic_DNA"/>
</dbReference>
<evidence type="ECO:0000256" key="3">
    <source>
        <dbReference type="ARBA" id="ARBA00022603"/>
    </source>
</evidence>
<dbReference type="STRING" id="112901.SAMN04488500_12446"/>
<comment type="similarity">
    <text evidence="8 9">Belongs to the class I-like SAM-binding methyltransferase superfamily. TrmB family.</text>
</comment>
<reference evidence="10 11" key="1">
    <citation type="submission" date="2017-04" db="EMBL/GenBank/DDBJ databases">
        <authorList>
            <person name="Afonso C.L."/>
            <person name="Miller P.J."/>
            <person name="Scott M.A."/>
            <person name="Spackman E."/>
            <person name="Goraichik I."/>
            <person name="Dimitrov K.M."/>
            <person name="Suarez D.L."/>
            <person name="Swayne D.E."/>
        </authorList>
    </citation>
    <scope>NUCLEOTIDE SEQUENCE [LARGE SCALE GENOMIC DNA]</scope>
    <source>
        <strain evidence="10 11">DSM 5090</strain>
    </source>
</reference>
<dbReference type="InterPro" id="IPR003358">
    <property type="entry name" value="tRNA_(Gua-N-7)_MeTrfase_Trmb"/>
</dbReference>
<dbReference type="HAMAP" id="MF_01057">
    <property type="entry name" value="tRNA_methyltr_TrmB"/>
    <property type="match status" value="1"/>
</dbReference>
<keyword evidence="4 9" id="KW-0808">Transferase</keyword>
<evidence type="ECO:0000256" key="4">
    <source>
        <dbReference type="ARBA" id="ARBA00022679"/>
    </source>
</evidence>
<dbReference type="FunFam" id="3.40.50.150:FF:000035">
    <property type="entry name" value="tRNA (guanine-N(7)-)-methyltransferase"/>
    <property type="match status" value="1"/>
</dbReference>
<feature type="binding site" evidence="9">
    <location>
        <position position="155"/>
    </location>
    <ligand>
        <name>substrate</name>
    </ligand>
</feature>